<evidence type="ECO:0000256" key="2">
    <source>
        <dbReference type="PIRSR" id="PIRSR610972-1"/>
    </source>
</evidence>
<sequence length="218" mass="23738">MFKGALFDLDGVIADTSTLHFEAWKKLTDNYFSAKLPSDLEEKTKGVSRADSLKVILNYLEVSVSENMFQQLLFEKNEQYKESLKQLSPDNILPGVATFISELKQQKVKLALASSSLNGPLILEKLTLAEKFDAIVDPSKVENGKPAPDIFIAAAQSLNLQPSECIGIEDSIAGLKAIKESGAFSVAIGTNSDLKTADLHLSTTAELTFAAVRTAYHQ</sequence>
<feature type="site" description="Important for catalytic activity and assists the phosphoryl transfer reaction to Asp8 by balancing charge and orienting the reacting groups" evidence="5">
    <location>
        <position position="114"/>
    </location>
</feature>
<dbReference type="InterPro" id="IPR010976">
    <property type="entry name" value="B-phosphoglucomutase_hydrolase"/>
</dbReference>
<dbReference type="RefSeq" id="WP_049219161.1">
    <property type="nucleotide sequence ID" value="NZ_CAAKNX010000118.1"/>
</dbReference>
<feature type="binding site" evidence="4">
    <location>
        <position position="169"/>
    </location>
    <ligand>
        <name>Mg(2+)</name>
        <dbReference type="ChEBI" id="CHEBI:18420"/>
    </ligand>
</feature>
<dbReference type="PANTHER" id="PTHR18901">
    <property type="entry name" value="2-DEOXYGLUCOSE-6-PHOSPHATE PHOSPHATASE 2"/>
    <property type="match status" value="1"/>
</dbReference>
<dbReference type="Pfam" id="PF00702">
    <property type="entry name" value="Hydrolase"/>
    <property type="match status" value="1"/>
</dbReference>
<feature type="binding site" evidence="3">
    <location>
        <position position="76"/>
    </location>
    <ligand>
        <name>substrate</name>
    </ligand>
</feature>
<proteinExistence type="inferred from homology"/>
<dbReference type="SUPFAM" id="SSF56784">
    <property type="entry name" value="HAD-like"/>
    <property type="match status" value="1"/>
</dbReference>
<feature type="binding site" evidence="3">
    <location>
        <position position="52"/>
    </location>
    <ligand>
        <name>substrate</name>
    </ligand>
</feature>
<dbReference type="EMBL" id="RYZS01000002">
    <property type="protein sequence ID" value="RVU92763.1"/>
    <property type="molecule type" value="Genomic_DNA"/>
</dbReference>
<gene>
    <name evidence="6" type="primary">pgmB</name>
    <name evidence="6" type="ORF">EK398_19965</name>
</gene>
<feature type="active site" description="Proton donor/acceptor" evidence="2">
    <location>
        <position position="10"/>
    </location>
</feature>
<evidence type="ECO:0000313" key="6">
    <source>
        <dbReference type="EMBL" id="RVU92763.1"/>
    </source>
</evidence>
<dbReference type="NCBIfam" id="TIGR01990">
    <property type="entry name" value="bPGM"/>
    <property type="match status" value="1"/>
</dbReference>
<dbReference type="GO" id="GO:0000287">
    <property type="term" value="F:magnesium ion binding"/>
    <property type="evidence" value="ECO:0007669"/>
    <property type="project" value="InterPro"/>
</dbReference>
<dbReference type="InterPro" id="IPR010972">
    <property type="entry name" value="Beta-PGM"/>
</dbReference>
<evidence type="ECO:0000313" key="7">
    <source>
        <dbReference type="Proteomes" id="UP000288388"/>
    </source>
</evidence>
<dbReference type="PANTHER" id="PTHR18901:SF38">
    <property type="entry name" value="PSEUDOURIDINE-5'-PHOSPHATASE"/>
    <property type="match status" value="1"/>
</dbReference>
<dbReference type="SFLD" id="SFLDS00003">
    <property type="entry name" value="Haloacid_Dehalogenase"/>
    <property type="match status" value="1"/>
</dbReference>
<feature type="binding site" evidence="3">
    <location>
        <position position="24"/>
    </location>
    <ligand>
        <name>substrate</name>
    </ligand>
</feature>
<dbReference type="NCBIfam" id="TIGR01509">
    <property type="entry name" value="HAD-SF-IA-v3"/>
    <property type="match status" value="1"/>
</dbReference>
<comment type="cofactor">
    <cofactor evidence="4">
        <name>Mg(2+)</name>
        <dbReference type="ChEBI" id="CHEBI:18420"/>
    </cofactor>
    <text evidence="4">Binds 2 magnesium ions per subunit.</text>
</comment>
<dbReference type="SFLD" id="SFLDG01135">
    <property type="entry name" value="C1.5.6:_HAD__Beta-PGM__Phospha"/>
    <property type="match status" value="1"/>
</dbReference>
<keyword evidence="4" id="KW-0460">Magnesium</keyword>
<feature type="active site" description="Nucleophile" evidence="2">
    <location>
        <position position="8"/>
    </location>
</feature>
<dbReference type="CDD" id="cd02598">
    <property type="entry name" value="HAD_BPGM"/>
    <property type="match status" value="1"/>
</dbReference>
<evidence type="ECO:0000256" key="5">
    <source>
        <dbReference type="PIRSR" id="PIRSR610972-4"/>
    </source>
</evidence>
<name>A0A2N8PUH8_ENTAV</name>
<dbReference type="SFLD" id="SFLDG01129">
    <property type="entry name" value="C1.5:_HAD__Beta-PGM__Phosphata"/>
    <property type="match status" value="1"/>
</dbReference>
<organism evidence="6 7">
    <name type="scientific">Enterococcus avium</name>
    <name type="common">Streptococcus avium</name>
    <dbReference type="NCBI Taxonomy" id="33945"/>
    <lineage>
        <taxon>Bacteria</taxon>
        <taxon>Bacillati</taxon>
        <taxon>Bacillota</taxon>
        <taxon>Bacilli</taxon>
        <taxon>Lactobacillales</taxon>
        <taxon>Enterococcaceae</taxon>
        <taxon>Enterococcus</taxon>
    </lineage>
</organism>
<evidence type="ECO:0000256" key="4">
    <source>
        <dbReference type="PIRSR" id="PIRSR610972-3"/>
    </source>
</evidence>
<feature type="binding site" evidence="4">
    <location>
        <position position="10"/>
    </location>
    <ligand>
        <name>Mg(2+)</name>
        <dbReference type="ChEBI" id="CHEBI:18420"/>
    </ligand>
</feature>
<comment type="caution">
    <text evidence="6">The sequence shown here is derived from an EMBL/GenBank/DDBJ whole genome shotgun (WGS) entry which is preliminary data.</text>
</comment>
<keyword evidence="4" id="KW-0479">Metal-binding</keyword>
<feature type="binding site" evidence="3">
    <location>
        <begin position="114"/>
        <end position="118"/>
    </location>
    <ligand>
        <name>substrate</name>
    </ligand>
</feature>
<evidence type="ECO:0000256" key="1">
    <source>
        <dbReference type="ARBA" id="ARBA00006171"/>
    </source>
</evidence>
<protein>
    <submittedName>
        <fullName evidence="6">Beta-phosphoglucomutase</fullName>
        <ecNumber evidence="6">5.4.2.6</ecNumber>
    </submittedName>
</protein>
<feature type="site" description="Important for catalytic activity and assists the phosphoryl transfer reaction to Asp8 by balancing charge and orienting the reacting groups" evidence="5">
    <location>
        <position position="145"/>
    </location>
</feature>
<comment type="similarity">
    <text evidence="1">Belongs to the HAD-like hydrolase superfamily. CbbY/CbbZ/Gph/YieH family.</text>
</comment>
<feature type="binding site" evidence="4">
    <location>
        <position position="170"/>
    </location>
    <ligand>
        <name>Mg(2+)</name>
        <dbReference type="ChEBI" id="CHEBI:18420"/>
    </ligand>
</feature>
<dbReference type="EC" id="5.4.2.6" evidence="6"/>
<dbReference type="InterPro" id="IPR006439">
    <property type="entry name" value="HAD-SF_hydro_IA"/>
</dbReference>
<dbReference type="GO" id="GO:0008801">
    <property type="term" value="F:beta-phosphoglucomutase activity"/>
    <property type="evidence" value="ECO:0007669"/>
    <property type="project" value="UniProtKB-EC"/>
</dbReference>
<dbReference type="Proteomes" id="UP000288388">
    <property type="component" value="Unassembled WGS sequence"/>
</dbReference>
<dbReference type="InterPro" id="IPR023198">
    <property type="entry name" value="PGP-like_dom2"/>
</dbReference>
<feature type="binding site" evidence="3">
    <location>
        <begin position="8"/>
        <end position="10"/>
    </location>
    <ligand>
        <name>substrate</name>
    </ligand>
</feature>
<dbReference type="GO" id="GO:0005975">
    <property type="term" value="P:carbohydrate metabolic process"/>
    <property type="evidence" value="ECO:0007669"/>
    <property type="project" value="InterPro"/>
</dbReference>
<accession>A0A2N8PUH8</accession>
<evidence type="ECO:0000256" key="3">
    <source>
        <dbReference type="PIRSR" id="PIRSR610972-2"/>
    </source>
</evidence>
<dbReference type="InterPro" id="IPR023214">
    <property type="entry name" value="HAD_sf"/>
</dbReference>
<dbReference type="InterPro" id="IPR036412">
    <property type="entry name" value="HAD-like_sf"/>
</dbReference>
<keyword evidence="6" id="KW-0413">Isomerase</keyword>
<dbReference type="AlphaFoldDB" id="A0A2N8PUH8"/>
<dbReference type="Gene3D" id="3.40.50.1000">
    <property type="entry name" value="HAD superfamily/HAD-like"/>
    <property type="match status" value="1"/>
</dbReference>
<dbReference type="Gene3D" id="1.10.150.240">
    <property type="entry name" value="Putative phosphatase, domain 2"/>
    <property type="match status" value="1"/>
</dbReference>
<feature type="binding site" evidence="4">
    <location>
        <position position="8"/>
    </location>
    <ligand>
        <name>Mg(2+)</name>
        <dbReference type="ChEBI" id="CHEBI:18420"/>
    </ligand>
</feature>
<feature type="binding site" evidence="3">
    <location>
        <position position="145"/>
    </location>
    <ligand>
        <name>substrate</name>
    </ligand>
</feature>
<dbReference type="NCBIfam" id="TIGR02009">
    <property type="entry name" value="PGMB-YQAB-SF"/>
    <property type="match status" value="1"/>
</dbReference>
<dbReference type="PRINTS" id="PR00413">
    <property type="entry name" value="HADHALOGNASE"/>
</dbReference>
<reference evidence="6 7" key="1">
    <citation type="submission" date="2018-12" db="EMBL/GenBank/DDBJ databases">
        <title>A novel vanA-carrying plasmid in a clinical isolate of Enterococcus avium.</title>
        <authorList>
            <person name="Bernasconi O.J."/>
            <person name="Luzzaro F."/>
            <person name="Endimiani A."/>
        </authorList>
    </citation>
    <scope>NUCLEOTIDE SEQUENCE [LARGE SCALE GENOMIC DNA]</scope>
    <source>
        <strain evidence="6 7">LC0559/18</strain>
    </source>
</reference>